<dbReference type="GO" id="GO:0005198">
    <property type="term" value="F:structural molecule activity"/>
    <property type="evidence" value="ECO:0007669"/>
    <property type="project" value="TreeGrafter"/>
</dbReference>
<dbReference type="SMART" id="SM00088">
    <property type="entry name" value="PINT"/>
    <property type="match status" value="1"/>
</dbReference>
<dbReference type="AlphaFoldDB" id="A0A7S4MGH5"/>
<dbReference type="EMBL" id="HBKQ01012161">
    <property type="protein sequence ID" value="CAE2220817.1"/>
    <property type="molecule type" value="Transcribed_RNA"/>
</dbReference>
<evidence type="ECO:0000313" key="4">
    <source>
        <dbReference type="EMBL" id="CAE2220817.1"/>
    </source>
</evidence>
<dbReference type="InterPro" id="IPR035298">
    <property type="entry name" value="PSMD13"/>
</dbReference>
<name>A0A7S4MGH5_9STRA</name>
<evidence type="ECO:0000256" key="1">
    <source>
        <dbReference type="ARBA" id="ARBA00006207"/>
    </source>
</evidence>
<evidence type="ECO:0000259" key="3">
    <source>
        <dbReference type="PROSITE" id="PS50250"/>
    </source>
</evidence>
<dbReference type="Pfam" id="PF22037">
    <property type="entry name" value="PSD13_N"/>
    <property type="match status" value="1"/>
</dbReference>
<protein>
    <recommendedName>
        <fullName evidence="3">PCI domain-containing protein</fullName>
    </recommendedName>
</protein>
<dbReference type="PANTHER" id="PTHR10539">
    <property type="entry name" value="26S PROTEASOME NON-ATPASE REGULATORY SUBUNIT 13"/>
    <property type="match status" value="1"/>
</dbReference>
<sequence length="422" mass="45018">MSSYVDATASAAEHCESMSALHPDLAEQYTSISSLLTKKLYHQLTVTIMEFVNSPTKTLRTTAEGGNSYLALYDRVALSVNKKLNQLSLARIASSVADSLLHGAGEEDGVAAKAVLENLLTHKSRLGPPATLFAESKLALLGLSLIEKGSSAVDGPKHLESTKDMLKRNAGALNEMADGAGDAALGSESDAALVHAAHYECAMVYRKAVGPPEAYYREAVQFLHYTPLDSLEAEERVILATDLSMAALTGEGVYNFAEVVLNPILRCLDGTSGEWLIKLMEASASGDVSAFKAVSTEHAADIAAQPALTGRADAVKEKITLLALVNMVFERPSSERTLSFEDIAGRTEVTADAVELVIMRALSLGLIKGSMDQVDGTVDVTWVMPRVLDNAQLQDLAGRFGEWAVTVSKTKDVVAEQTPTFA</sequence>
<dbReference type="GO" id="GO:0006511">
    <property type="term" value="P:ubiquitin-dependent protein catabolic process"/>
    <property type="evidence" value="ECO:0007669"/>
    <property type="project" value="TreeGrafter"/>
</dbReference>
<dbReference type="GO" id="GO:0005634">
    <property type="term" value="C:nucleus"/>
    <property type="evidence" value="ECO:0007669"/>
    <property type="project" value="TreeGrafter"/>
</dbReference>
<dbReference type="InterPro" id="IPR036390">
    <property type="entry name" value="WH_DNA-bd_sf"/>
</dbReference>
<keyword evidence="2" id="KW-0647">Proteasome</keyword>
<dbReference type="PROSITE" id="PS50250">
    <property type="entry name" value="PCI"/>
    <property type="match status" value="1"/>
</dbReference>
<dbReference type="InterPro" id="IPR054179">
    <property type="entry name" value="PSD13_N"/>
</dbReference>
<feature type="domain" description="PCI" evidence="3">
    <location>
        <begin position="212"/>
        <end position="385"/>
    </location>
</feature>
<proteinExistence type="inferred from homology"/>
<dbReference type="GO" id="GO:0008541">
    <property type="term" value="C:proteasome regulatory particle, lid subcomplex"/>
    <property type="evidence" value="ECO:0007669"/>
    <property type="project" value="TreeGrafter"/>
</dbReference>
<dbReference type="InterPro" id="IPR000717">
    <property type="entry name" value="PCI_dom"/>
</dbReference>
<comment type="similarity">
    <text evidence="1">Belongs to the proteasome subunit S11 family.</text>
</comment>
<reference evidence="4" key="1">
    <citation type="submission" date="2021-01" db="EMBL/GenBank/DDBJ databases">
        <authorList>
            <person name="Corre E."/>
            <person name="Pelletier E."/>
            <person name="Niang G."/>
            <person name="Scheremetjew M."/>
            <person name="Finn R."/>
            <person name="Kale V."/>
            <person name="Holt S."/>
            <person name="Cochrane G."/>
            <person name="Meng A."/>
            <person name="Brown T."/>
            <person name="Cohen L."/>
        </authorList>
    </citation>
    <scope>NUCLEOTIDE SEQUENCE</scope>
    <source>
        <strain evidence="4">Isolate 1302-5</strain>
    </source>
</reference>
<evidence type="ECO:0000256" key="2">
    <source>
        <dbReference type="ARBA" id="ARBA00022942"/>
    </source>
</evidence>
<gene>
    <name evidence="4" type="ORF">OAUR00152_LOCUS8273</name>
</gene>
<organism evidence="4">
    <name type="scientific">Odontella aurita</name>
    <dbReference type="NCBI Taxonomy" id="265563"/>
    <lineage>
        <taxon>Eukaryota</taxon>
        <taxon>Sar</taxon>
        <taxon>Stramenopiles</taxon>
        <taxon>Ochrophyta</taxon>
        <taxon>Bacillariophyta</taxon>
        <taxon>Mediophyceae</taxon>
        <taxon>Biddulphiophycidae</taxon>
        <taxon>Eupodiscales</taxon>
        <taxon>Odontellaceae</taxon>
        <taxon>Odontella</taxon>
    </lineage>
</organism>
<dbReference type="GO" id="GO:0005829">
    <property type="term" value="C:cytosol"/>
    <property type="evidence" value="ECO:0007669"/>
    <property type="project" value="TreeGrafter"/>
</dbReference>
<dbReference type="PANTHER" id="PTHR10539:SF0">
    <property type="entry name" value="26S PROTEASOME NON-ATPASE REGULATORY SUBUNIT 13"/>
    <property type="match status" value="1"/>
</dbReference>
<dbReference type="Pfam" id="PF01399">
    <property type="entry name" value="PCI"/>
    <property type="match status" value="1"/>
</dbReference>
<dbReference type="SUPFAM" id="SSF46785">
    <property type="entry name" value="Winged helix' DNA-binding domain"/>
    <property type="match status" value="1"/>
</dbReference>
<accession>A0A7S4MGH5</accession>